<gene>
    <name evidence="1" type="ORF">HMPREF9080_00304</name>
</gene>
<comment type="caution">
    <text evidence="1">The sequence shown here is derived from an EMBL/GenBank/DDBJ whole genome shotgun (WGS) entry which is preliminary data.</text>
</comment>
<accession>G9ZC27</accession>
<organism evidence="1 2">
    <name type="scientific">Cardiobacterium valvarum F0432</name>
    <dbReference type="NCBI Taxonomy" id="797473"/>
    <lineage>
        <taxon>Bacteria</taxon>
        <taxon>Pseudomonadati</taxon>
        <taxon>Pseudomonadota</taxon>
        <taxon>Gammaproteobacteria</taxon>
        <taxon>Cardiobacteriales</taxon>
        <taxon>Cardiobacteriaceae</taxon>
        <taxon>Cardiobacterium</taxon>
    </lineage>
</organism>
<name>G9ZC27_9GAMM</name>
<evidence type="ECO:0000313" key="1">
    <source>
        <dbReference type="EMBL" id="EHM55872.1"/>
    </source>
</evidence>
<evidence type="ECO:0000313" key="2">
    <source>
        <dbReference type="Proteomes" id="UP000004750"/>
    </source>
</evidence>
<dbReference type="HOGENOM" id="CLU_3231274_0_0_6"/>
<dbReference type="Proteomes" id="UP000004750">
    <property type="component" value="Unassembled WGS sequence"/>
</dbReference>
<reference evidence="1 2" key="1">
    <citation type="submission" date="2011-08" db="EMBL/GenBank/DDBJ databases">
        <authorList>
            <person name="Weinstock G."/>
            <person name="Sodergren E."/>
            <person name="Clifton S."/>
            <person name="Fulton L."/>
            <person name="Fulton B."/>
            <person name="Courtney L."/>
            <person name="Fronick C."/>
            <person name="Harrison M."/>
            <person name="Strong C."/>
            <person name="Farmer C."/>
            <person name="Delahaunty K."/>
            <person name="Markovic C."/>
            <person name="Hall O."/>
            <person name="Minx P."/>
            <person name="Tomlinson C."/>
            <person name="Mitreva M."/>
            <person name="Hou S."/>
            <person name="Chen J."/>
            <person name="Wollam A."/>
            <person name="Pepin K.H."/>
            <person name="Johnson M."/>
            <person name="Bhonagiri V."/>
            <person name="Zhang X."/>
            <person name="Suruliraj S."/>
            <person name="Warren W."/>
            <person name="Chinwalla A."/>
            <person name="Mardis E.R."/>
            <person name="Wilson R.K."/>
        </authorList>
    </citation>
    <scope>NUCLEOTIDE SEQUENCE [LARGE SCALE GENOMIC DNA]</scope>
    <source>
        <strain evidence="1 2">F0432</strain>
    </source>
</reference>
<dbReference type="EMBL" id="AGCM01000018">
    <property type="protein sequence ID" value="EHM55872.1"/>
    <property type="molecule type" value="Genomic_DNA"/>
</dbReference>
<sequence>MSFLLAVGHLYRAIGMDSHQPSSDVITGLAKRRKYWGGITLRF</sequence>
<proteinExistence type="predicted"/>
<dbReference type="AlphaFoldDB" id="G9ZC27"/>
<protein>
    <submittedName>
        <fullName evidence="1">Uncharacterized protein</fullName>
    </submittedName>
</protein>